<dbReference type="PANTHER" id="PTHR35317:SF38">
    <property type="entry name" value="RNA-DIRECTED DNA POLYMERASE"/>
    <property type="match status" value="1"/>
</dbReference>
<dbReference type="OrthoDB" id="689689at2759"/>
<keyword evidence="1" id="KW-0479">Metal-binding</keyword>
<dbReference type="GO" id="GO:0003676">
    <property type="term" value="F:nucleic acid binding"/>
    <property type="evidence" value="ECO:0007669"/>
    <property type="project" value="InterPro"/>
</dbReference>
<evidence type="ECO:0000259" key="2">
    <source>
        <dbReference type="PROSITE" id="PS50158"/>
    </source>
</evidence>
<comment type="caution">
    <text evidence="3">The sequence shown here is derived from an EMBL/GenBank/DDBJ whole genome shotgun (WGS) entry which is preliminary data.</text>
</comment>
<dbReference type="SUPFAM" id="SSF57756">
    <property type="entry name" value="Retrovirus zinc finger-like domains"/>
    <property type="match status" value="1"/>
</dbReference>
<gene>
    <name evidence="3" type="ORF">E2562_037633</name>
</gene>
<dbReference type="GO" id="GO:0008270">
    <property type="term" value="F:zinc ion binding"/>
    <property type="evidence" value="ECO:0007669"/>
    <property type="project" value="UniProtKB-KW"/>
</dbReference>
<organism evidence="3 4">
    <name type="scientific">Oryza meyeriana var. granulata</name>
    <dbReference type="NCBI Taxonomy" id="110450"/>
    <lineage>
        <taxon>Eukaryota</taxon>
        <taxon>Viridiplantae</taxon>
        <taxon>Streptophyta</taxon>
        <taxon>Embryophyta</taxon>
        <taxon>Tracheophyta</taxon>
        <taxon>Spermatophyta</taxon>
        <taxon>Magnoliopsida</taxon>
        <taxon>Liliopsida</taxon>
        <taxon>Poales</taxon>
        <taxon>Poaceae</taxon>
        <taxon>BOP clade</taxon>
        <taxon>Oryzoideae</taxon>
        <taxon>Oryzeae</taxon>
        <taxon>Oryzinae</taxon>
        <taxon>Oryza</taxon>
        <taxon>Oryza meyeriana</taxon>
    </lineage>
</organism>
<dbReference type="PROSITE" id="PS50158">
    <property type="entry name" value="ZF_CCHC"/>
    <property type="match status" value="1"/>
</dbReference>
<dbReference type="Proteomes" id="UP000479710">
    <property type="component" value="Unassembled WGS sequence"/>
</dbReference>
<keyword evidence="1" id="KW-0862">Zinc</keyword>
<proteinExistence type="predicted"/>
<protein>
    <recommendedName>
        <fullName evidence="2">CCHC-type domain-containing protein</fullName>
    </recommendedName>
</protein>
<keyword evidence="1" id="KW-0863">Zinc-finger</keyword>
<dbReference type="AlphaFoldDB" id="A0A6G1CXN3"/>
<evidence type="ECO:0000256" key="1">
    <source>
        <dbReference type="PROSITE-ProRule" id="PRU00047"/>
    </source>
</evidence>
<evidence type="ECO:0000313" key="3">
    <source>
        <dbReference type="EMBL" id="KAF0904839.1"/>
    </source>
</evidence>
<feature type="domain" description="CCHC-type" evidence="2">
    <location>
        <begin position="166"/>
        <end position="181"/>
    </location>
</feature>
<dbReference type="Pfam" id="PF14223">
    <property type="entry name" value="Retrotran_gag_2"/>
    <property type="match status" value="1"/>
</dbReference>
<accession>A0A6G1CXN3</accession>
<keyword evidence="4" id="KW-1185">Reference proteome</keyword>
<evidence type="ECO:0000313" key="4">
    <source>
        <dbReference type="Proteomes" id="UP000479710"/>
    </source>
</evidence>
<name>A0A6G1CXN3_9ORYZ</name>
<dbReference type="EMBL" id="SPHZ02000008">
    <property type="protein sequence ID" value="KAF0904839.1"/>
    <property type="molecule type" value="Genomic_DNA"/>
</dbReference>
<dbReference type="PANTHER" id="PTHR35317">
    <property type="entry name" value="OS04G0629600 PROTEIN"/>
    <property type="match status" value="1"/>
</dbReference>
<sequence>MHVGEDRVKKARVQTLKMELDGMYMSESEKVNEFALKVTTIMNEIRSLGTKVEESAVVEKLLHSVPDNFLPIVSTIVQWGDVTEMSVAETIGCLRAFEETSKGRRREREGEQRLLFMCGEPLLTRAEWEAKVIEEQRSDEGSGNGVNINGDKKKYCGKFDKSKIDCRNCGEFGHFTDECDKLKKVTRAVAQLAIADADDEPTLL</sequence>
<dbReference type="InterPro" id="IPR036875">
    <property type="entry name" value="Znf_CCHC_sf"/>
</dbReference>
<reference evidence="3 4" key="1">
    <citation type="submission" date="2019-11" db="EMBL/GenBank/DDBJ databases">
        <title>Whole genome sequence of Oryza granulata.</title>
        <authorList>
            <person name="Li W."/>
        </authorList>
    </citation>
    <scope>NUCLEOTIDE SEQUENCE [LARGE SCALE GENOMIC DNA]</scope>
    <source>
        <strain evidence="4">cv. Menghai</strain>
        <tissue evidence="3">Leaf</tissue>
    </source>
</reference>
<dbReference type="InterPro" id="IPR001878">
    <property type="entry name" value="Znf_CCHC"/>
</dbReference>